<dbReference type="SUPFAM" id="SSF52218">
    <property type="entry name" value="Flavoproteins"/>
    <property type="match status" value="1"/>
</dbReference>
<dbReference type="OrthoDB" id="9798454at2"/>
<evidence type="ECO:0000259" key="2">
    <source>
        <dbReference type="Pfam" id="PF02525"/>
    </source>
</evidence>
<accession>A0A430AMV3</accession>
<keyword evidence="1" id="KW-0560">Oxidoreductase</keyword>
<comment type="caution">
    <text evidence="3">The sequence shown here is derived from an EMBL/GenBank/DDBJ whole genome shotgun (WGS) entry which is preliminary data.</text>
</comment>
<dbReference type="GO" id="GO:0003955">
    <property type="term" value="F:NAD(P)H dehydrogenase (quinone) activity"/>
    <property type="evidence" value="ECO:0007669"/>
    <property type="project" value="TreeGrafter"/>
</dbReference>
<evidence type="ECO:0000313" key="4">
    <source>
        <dbReference type="Proteomes" id="UP000287605"/>
    </source>
</evidence>
<dbReference type="Pfam" id="PF02525">
    <property type="entry name" value="Flavodoxin_2"/>
    <property type="match status" value="1"/>
</dbReference>
<dbReference type="InterPro" id="IPR003680">
    <property type="entry name" value="Flavodoxin_fold"/>
</dbReference>
<dbReference type="InterPro" id="IPR029039">
    <property type="entry name" value="Flavoprotein-like_sf"/>
</dbReference>
<feature type="domain" description="Flavodoxin-like fold" evidence="2">
    <location>
        <begin position="1"/>
        <end position="164"/>
    </location>
</feature>
<dbReference type="GO" id="GO:0010181">
    <property type="term" value="F:FMN binding"/>
    <property type="evidence" value="ECO:0007669"/>
    <property type="project" value="TreeGrafter"/>
</dbReference>
<keyword evidence="4" id="KW-1185">Reference proteome</keyword>
<dbReference type="Proteomes" id="UP000287605">
    <property type="component" value="Unassembled WGS sequence"/>
</dbReference>
<reference evidence="3 4" key="1">
    <citation type="submission" date="2017-05" db="EMBL/GenBank/DDBJ databases">
        <title>Vagococcus spp. assemblies.</title>
        <authorList>
            <person name="Gulvik C.A."/>
        </authorList>
    </citation>
    <scope>NUCLEOTIDE SEQUENCE [LARGE SCALE GENOMIC DNA]</scope>
    <source>
        <strain evidence="3 4">CCUG 51432</strain>
    </source>
</reference>
<sequence length="224" mass="26670">MKTLIIISHPDIAGSHSQQFLLEGITRQKNITVHHLETLYPDGKINIEEERLLVEQHQRIIFQFPLYWYSSPAMLKHWQDEVLEEDLFDRWKGKDFGLVVLAGIHEREFRAGGRERVTMDELMRPFQTVANKFGWHYLPVLSIHQFNYQTEEERKALLVRYQQLLTLPNESLNERTDWFVRHLRKLSEEKTDSVQKQRLAHLVDLLLANQEEIEDLKTTLDELD</sequence>
<organism evidence="3 4">
    <name type="scientific">Vagococcus elongatus</name>
    <dbReference type="NCBI Taxonomy" id="180344"/>
    <lineage>
        <taxon>Bacteria</taxon>
        <taxon>Bacillati</taxon>
        <taxon>Bacillota</taxon>
        <taxon>Bacilli</taxon>
        <taxon>Lactobacillales</taxon>
        <taxon>Enterococcaceae</taxon>
        <taxon>Vagococcus</taxon>
    </lineage>
</organism>
<proteinExistence type="predicted"/>
<evidence type="ECO:0000313" key="3">
    <source>
        <dbReference type="EMBL" id="RSU09448.1"/>
    </source>
</evidence>
<dbReference type="AlphaFoldDB" id="A0A430AMV3"/>
<dbReference type="EMBL" id="NGKA01000021">
    <property type="protein sequence ID" value="RSU09448.1"/>
    <property type="molecule type" value="Genomic_DNA"/>
</dbReference>
<dbReference type="Gene3D" id="3.40.50.360">
    <property type="match status" value="1"/>
</dbReference>
<evidence type="ECO:0000256" key="1">
    <source>
        <dbReference type="ARBA" id="ARBA00023002"/>
    </source>
</evidence>
<dbReference type="PANTHER" id="PTHR47307">
    <property type="entry name" value="GLUTATHIONE-REGULATED POTASSIUM-EFFLUX SYSTEM ANCILLARY PROTEIN KEFG"/>
    <property type="match status" value="1"/>
</dbReference>
<dbReference type="PANTHER" id="PTHR47307:SF1">
    <property type="entry name" value="GLUTATHIONE-REGULATED POTASSIUM-EFFLUX SYSTEM ANCILLARY PROTEIN KEFG"/>
    <property type="match status" value="1"/>
</dbReference>
<gene>
    <name evidence="3" type="ORF">CBF29_11405</name>
</gene>
<dbReference type="RefSeq" id="WP_126809852.1">
    <property type="nucleotide sequence ID" value="NZ_NGKA01000021.1"/>
</dbReference>
<dbReference type="InterPro" id="IPR046980">
    <property type="entry name" value="KefG/KefF"/>
</dbReference>
<dbReference type="GO" id="GO:0009055">
    <property type="term" value="F:electron transfer activity"/>
    <property type="evidence" value="ECO:0007669"/>
    <property type="project" value="TreeGrafter"/>
</dbReference>
<name>A0A430AMV3_9ENTE</name>
<protein>
    <recommendedName>
        <fullName evidence="2">Flavodoxin-like fold domain-containing protein</fullName>
    </recommendedName>
</protein>